<dbReference type="PRINTS" id="PR00987">
    <property type="entry name" value="TRNASYNTHGLU"/>
</dbReference>
<feature type="binding site" evidence="7">
    <location>
        <position position="253"/>
    </location>
    <ligand>
        <name>ATP</name>
        <dbReference type="ChEBI" id="CHEBI:30616"/>
    </ligand>
</feature>
<dbReference type="InterPro" id="IPR004527">
    <property type="entry name" value="Glu-tRNA-ligase_bac/mito"/>
</dbReference>
<dbReference type="InterPro" id="IPR020058">
    <property type="entry name" value="Glu/Gln-tRNA-synth_Ib_cat-dom"/>
</dbReference>
<comment type="caution">
    <text evidence="10">The sequence shown here is derived from an EMBL/GenBank/DDBJ whole genome shotgun (WGS) entry which is preliminary data.</text>
</comment>
<dbReference type="InterPro" id="IPR008925">
    <property type="entry name" value="aa_tRNA-synth_I_cd-bd_sf"/>
</dbReference>
<dbReference type="InterPro" id="IPR045462">
    <property type="entry name" value="aa-tRNA-synth_I_cd-bd"/>
</dbReference>
<organism evidence="10 11">
    <name type="scientific">Candidatus Carbonibacillus altaicus</name>
    <dbReference type="NCBI Taxonomy" id="2163959"/>
    <lineage>
        <taxon>Bacteria</taxon>
        <taxon>Bacillati</taxon>
        <taxon>Bacillota</taxon>
        <taxon>Bacilli</taxon>
        <taxon>Bacillales</taxon>
        <taxon>Candidatus Carbonibacillus</taxon>
    </lineage>
</organism>
<dbReference type="GO" id="GO:0008270">
    <property type="term" value="F:zinc ion binding"/>
    <property type="evidence" value="ECO:0007669"/>
    <property type="project" value="InterPro"/>
</dbReference>
<sequence>MTVRVRYAPSPTGHLHIGGARTALFNYLFARKNGGDFIVRIEDTDQKRHVAEAEASQLKNLAWLGIHWDESVDRGGPYAPYRSSERLALYHQYAQMLVDKDLAYPCFCTEAMLEEERERMRGAGLAPKYSGRCALLSPDERAARIAAGEPYALRFRVPPGKTYEIDDEIRGRVSFRSDDMGDFVIIKQDGMPTYNFAVTVDDHLMQINHVIRGEEHLSNTPRQLAIYEAFGWDPPAFAHLPLILNEDKQKMSKRDERTMQFVEQYRALGYLPEALVNFIALLGWAPPGEKELFRLDELIDLFDLSRVSKSPAVFDRQKLMWMNHHYLQKVDPAWIAEVAYPYVRERYPAVPENPSDALWSWFVRVARLYQKELSFAAELALRADLFFKVRFAPETLSAHEPPSLNGWVQEGLDVETSMRVLQAVKDALSSFAHVGQKDMADVPPEAIKDILKAQQKATGIKGKAFFMPIRLAVTGLAHGPELDQTLSLLGLSFVRARLTEALAKLTQAG</sequence>
<dbReference type="InterPro" id="IPR000924">
    <property type="entry name" value="Glu/Gln-tRNA-synth"/>
</dbReference>
<accession>A0A2R6Y2V4</accession>
<dbReference type="GO" id="GO:0004818">
    <property type="term" value="F:glutamate-tRNA ligase activity"/>
    <property type="evidence" value="ECO:0007669"/>
    <property type="project" value="UniProtKB-UniRule"/>
</dbReference>
<evidence type="ECO:0000256" key="3">
    <source>
        <dbReference type="ARBA" id="ARBA00022741"/>
    </source>
</evidence>
<dbReference type="InterPro" id="IPR049940">
    <property type="entry name" value="GluQ/Sye"/>
</dbReference>
<gene>
    <name evidence="7" type="primary">gltX</name>
    <name evidence="10" type="ORF">BSOLF_2419</name>
</gene>
<keyword evidence="7" id="KW-0963">Cytoplasm</keyword>
<evidence type="ECO:0000313" key="11">
    <source>
        <dbReference type="Proteomes" id="UP000244338"/>
    </source>
</evidence>
<keyword evidence="6 7" id="KW-0030">Aminoacyl-tRNA synthetase</keyword>
<dbReference type="GO" id="GO:0006424">
    <property type="term" value="P:glutamyl-tRNA aminoacylation"/>
    <property type="evidence" value="ECO:0007669"/>
    <property type="project" value="UniProtKB-UniRule"/>
</dbReference>
<dbReference type="SUPFAM" id="SSF48163">
    <property type="entry name" value="An anticodon-binding domain of class I aminoacyl-tRNA synthetases"/>
    <property type="match status" value="1"/>
</dbReference>
<dbReference type="EC" id="6.1.1.17" evidence="7"/>
<dbReference type="InterPro" id="IPR001412">
    <property type="entry name" value="aa-tRNA-synth_I_CS"/>
</dbReference>
<dbReference type="Gene3D" id="1.10.10.350">
    <property type="match status" value="1"/>
</dbReference>
<dbReference type="AlphaFoldDB" id="A0A2R6Y2V4"/>
<evidence type="ECO:0000256" key="5">
    <source>
        <dbReference type="ARBA" id="ARBA00022917"/>
    </source>
</evidence>
<comment type="subcellular location">
    <subcellularLocation>
        <location evidence="7">Cytoplasm</location>
    </subcellularLocation>
</comment>
<keyword evidence="2 7" id="KW-0436">Ligase</keyword>
<dbReference type="FunFam" id="3.40.50.620:FF:000045">
    <property type="entry name" value="Glutamate--tRNA ligase, mitochondrial"/>
    <property type="match status" value="1"/>
</dbReference>
<dbReference type="Pfam" id="PF19269">
    <property type="entry name" value="Anticodon_2"/>
    <property type="match status" value="1"/>
</dbReference>
<dbReference type="GO" id="GO:0005829">
    <property type="term" value="C:cytosol"/>
    <property type="evidence" value="ECO:0007669"/>
    <property type="project" value="TreeGrafter"/>
</dbReference>
<evidence type="ECO:0000256" key="7">
    <source>
        <dbReference type="HAMAP-Rule" id="MF_00022"/>
    </source>
</evidence>
<feature type="domain" description="Glutamyl/glutaminyl-tRNA synthetase class Ib catalytic" evidence="8">
    <location>
        <begin position="3"/>
        <end position="321"/>
    </location>
</feature>
<reference evidence="11" key="1">
    <citation type="journal article" date="2018" name="Sci. Rep.">
        <title>Lignite coal burning seam in the remote Altai Mountains harbors a hydrogen-driven thermophilic microbial community.</title>
        <authorList>
            <person name="Kadnikov V.V."/>
            <person name="Mardanov A.V."/>
            <person name="Ivasenko D.A."/>
            <person name="Antsiferov D.V."/>
            <person name="Beletsky A.V."/>
            <person name="Karnachuk O.V."/>
            <person name="Ravin N.V."/>
        </authorList>
    </citation>
    <scope>NUCLEOTIDE SEQUENCE [LARGE SCALE GENOMIC DNA]</scope>
</reference>
<feature type="short sequence motif" description="'KMSKS' region" evidence="7">
    <location>
        <begin position="250"/>
        <end position="254"/>
    </location>
</feature>
<evidence type="ECO:0000259" key="9">
    <source>
        <dbReference type="Pfam" id="PF19269"/>
    </source>
</evidence>
<dbReference type="Proteomes" id="UP000244338">
    <property type="component" value="Unassembled WGS sequence"/>
</dbReference>
<dbReference type="SUPFAM" id="SSF52374">
    <property type="entry name" value="Nucleotidylyl transferase"/>
    <property type="match status" value="1"/>
</dbReference>
<evidence type="ECO:0000313" key="10">
    <source>
        <dbReference type="EMBL" id="PTQ57017.1"/>
    </source>
</evidence>
<dbReference type="CDD" id="cd00808">
    <property type="entry name" value="GluRS_core"/>
    <property type="match status" value="1"/>
</dbReference>
<evidence type="ECO:0000256" key="1">
    <source>
        <dbReference type="ARBA" id="ARBA00007894"/>
    </source>
</evidence>
<evidence type="ECO:0000256" key="4">
    <source>
        <dbReference type="ARBA" id="ARBA00022840"/>
    </source>
</evidence>
<proteinExistence type="inferred from homology"/>
<feature type="short sequence motif" description="'HIGH' region" evidence="7">
    <location>
        <begin position="9"/>
        <end position="19"/>
    </location>
</feature>
<dbReference type="PANTHER" id="PTHR43311:SF2">
    <property type="entry name" value="GLUTAMATE--TRNA LIGASE, MITOCHONDRIAL-RELATED"/>
    <property type="match status" value="1"/>
</dbReference>
<dbReference type="HAMAP" id="MF_00022">
    <property type="entry name" value="Glu_tRNA_synth_type1"/>
    <property type="match status" value="1"/>
</dbReference>
<comment type="catalytic activity">
    <reaction evidence="7">
        <text>tRNA(Glu) + L-glutamate + ATP = L-glutamyl-tRNA(Glu) + AMP + diphosphate</text>
        <dbReference type="Rhea" id="RHEA:23540"/>
        <dbReference type="Rhea" id="RHEA-COMP:9663"/>
        <dbReference type="Rhea" id="RHEA-COMP:9680"/>
        <dbReference type="ChEBI" id="CHEBI:29985"/>
        <dbReference type="ChEBI" id="CHEBI:30616"/>
        <dbReference type="ChEBI" id="CHEBI:33019"/>
        <dbReference type="ChEBI" id="CHEBI:78442"/>
        <dbReference type="ChEBI" id="CHEBI:78520"/>
        <dbReference type="ChEBI" id="CHEBI:456215"/>
        <dbReference type="EC" id="6.1.1.17"/>
    </reaction>
</comment>
<dbReference type="Gene3D" id="3.40.50.620">
    <property type="entry name" value="HUPs"/>
    <property type="match status" value="1"/>
</dbReference>
<dbReference type="GO" id="GO:0005524">
    <property type="term" value="F:ATP binding"/>
    <property type="evidence" value="ECO:0007669"/>
    <property type="project" value="UniProtKB-UniRule"/>
</dbReference>
<name>A0A2R6Y2V4_9BACL</name>
<keyword evidence="3 7" id="KW-0547">Nucleotide-binding</keyword>
<comment type="similarity">
    <text evidence="1 7">Belongs to the class-I aminoacyl-tRNA synthetase family. Glutamate--tRNA ligase type 1 subfamily.</text>
</comment>
<comment type="caution">
    <text evidence="7">Lacks conserved residue(s) required for the propagation of feature annotation.</text>
</comment>
<dbReference type="InterPro" id="IPR033910">
    <property type="entry name" value="GluRS_core"/>
</dbReference>
<dbReference type="Pfam" id="PF00749">
    <property type="entry name" value="tRNA-synt_1c"/>
    <property type="match status" value="1"/>
</dbReference>
<dbReference type="InterPro" id="IPR014729">
    <property type="entry name" value="Rossmann-like_a/b/a_fold"/>
</dbReference>
<evidence type="ECO:0000256" key="2">
    <source>
        <dbReference type="ARBA" id="ARBA00022598"/>
    </source>
</evidence>
<keyword evidence="4 7" id="KW-0067">ATP-binding</keyword>
<comment type="subunit">
    <text evidence="7">Monomer.</text>
</comment>
<dbReference type="PROSITE" id="PS00178">
    <property type="entry name" value="AA_TRNA_LIGASE_I"/>
    <property type="match status" value="1"/>
</dbReference>
<dbReference type="NCBIfam" id="TIGR00464">
    <property type="entry name" value="gltX_bact"/>
    <property type="match status" value="1"/>
</dbReference>
<evidence type="ECO:0000259" key="8">
    <source>
        <dbReference type="Pfam" id="PF00749"/>
    </source>
</evidence>
<dbReference type="InterPro" id="IPR020751">
    <property type="entry name" value="aa-tRNA-synth_I_codon-bd_sub2"/>
</dbReference>
<evidence type="ECO:0000256" key="6">
    <source>
        <dbReference type="ARBA" id="ARBA00023146"/>
    </source>
</evidence>
<dbReference type="GO" id="GO:0000049">
    <property type="term" value="F:tRNA binding"/>
    <property type="evidence" value="ECO:0007669"/>
    <property type="project" value="InterPro"/>
</dbReference>
<dbReference type="PANTHER" id="PTHR43311">
    <property type="entry name" value="GLUTAMATE--TRNA LIGASE"/>
    <property type="match status" value="1"/>
</dbReference>
<keyword evidence="5 7" id="KW-0648">Protein biosynthesis</keyword>
<comment type="function">
    <text evidence="7">Catalyzes the attachment of glutamate to tRNA(Glu) in a two-step reaction: glutamate is first activated by ATP to form Glu-AMP and then transferred to the acceptor end of tRNA(Glu).</text>
</comment>
<feature type="domain" description="Aminoacyl-tRNA synthetase class I anticodon-binding" evidence="9">
    <location>
        <begin position="360"/>
        <end position="502"/>
    </location>
</feature>
<dbReference type="EMBL" id="PEBX01000015">
    <property type="protein sequence ID" value="PTQ57017.1"/>
    <property type="molecule type" value="Genomic_DNA"/>
</dbReference>
<protein>
    <recommendedName>
        <fullName evidence="7">Glutamate--tRNA ligase</fullName>
        <ecNumber evidence="7">6.1.1.17</ecNumber>
    </recommendedName>
    <alternativeName>
        <fullName evidence="7">Glutamyl-tRNA synthetase</fullName>
        <shortName evidence="7">GluRS</shortName>
    </alternativeName>
</protein>